<gene>
    <name evidence="3" type="ORF">OSJNBa0032L17.30</name>
    <name evidence="2" type="ORF">P0689B12.7</name>
</gene>
<dbReference type="EMBL" id="AP005056">
    <property type="protein sequence ID" value="BAD36023.1"/>
    <property type="molecule type" value="Genomic_DNA"/>
</dbReference>
<evidence type="ECO:0000313" key="2">
    <source>
        <dbReference type="EMBL" id="BAD36023.1"/>
    </source>
</evidence>
<proteinExistence type="predicted"/>
<dbReference type="EMBL" id="AP007227">
    <property type="protein sequence ID" value="BAD36731.1"/>
    <property type="molecule type" value="Genomic_DNA"/>
</dbReference>
<evidence type="ECO:0000256" key="1">
    <source>
        <dbReference type="SAM" id="MobiDB-lite"/>
    </source>
</evidence>
<accession>Q69II9</accession>
<reference evidence="2" key="1">
    <citation type="submission" date="2002-04" db="EMBL/GenBank/DDBJ databases">
        <title>Oryza sativa nipponbare(GA3) genomic DNA, chromosome 2, PAC clone:P0689B12.</title>
        <authorList>
            <person name="Sasaki T."/>
            <person name="Matsumoto T."/>
            <person name="Yamamoto K."/>
        </authorList>
    </citation>
    <scope>NUCLEOTIDE SEQUENCE</scope>
</reference>
<protein>
    <submittedName>
        <fullName evidence="3">Uncharacterized protein</fullName>
    </submittedName>
</protein>
<sequence length="166" mass="17386">MRCGLTTVAVPCRAGPRARPAAQARHGYSCRAGTARYCSRPCRAVPATGSAVPRAARFGLARLATSTMPLDLGERSGKGGGGWVYLAKRAARPSTARARWRHGPLGHGPLGTTPVAGRAVPAHVPTPRPKHGPREHRAVPCRHGHVNGPWVVVGPLARSTAGKLAR</sequence>
<reference evidence="4" key="3">
    <citation type="journal article" date="2005" name="Nature">
        <title>The map-based sequence of the rice genome.</title>
        <authorList>
            <consortium name="International rice genome sequencing project (IRGSP)"/>
            <person name="Matsumoto T."/>
            <person name="Wu J."/>
            <person name="Kanamori H."/>
            <person name="Katayose Y."/>
            <person name="Fujisawa M."/>
            <person name="Namiki N."/>
            <person name="Mizuno H."/>
            <person name="Yamamoto K."/>
            <person name="Antonio B.A."/>
            <person name="Baba T."/>
            <person name="Sakata K."/>
            <person name="Nagamura Y."/>
            <person name="Aoki H."/>
            <person name="Arikawa K."/>
            <person name="Arita K."/>
            <person name="Bito T."/>
            <person name="Chiden Y."/>
            <person name="Fujitsuka N."/>
            <person name="Fukunaka R."/>
            <person name="Hamada M."/>
            <person name="Harada C."/>
            <person name="Hayashi A."/>
            <person name="Hijishita S."/>
            <person name="Honda M."/>
            <person name="Hosokawa S."/>
            <person name="Ichikawa Y."/>
            <person name="Idonuma A."/>
            <person name="Iijima M."/>
            <person name="Ikeda M."/>
            <person name="Ikeno M."/>
            <person name="Ito K."/>
            <person name="Ito S."/>
            <person name="Ito T."/>
            <person name="Ito Y."/>
            <person name="Ito Y."/>
            <person name="Iwabuchi A."/>
            <person name="Kamiya K."/>
            <person name="Karasawa W."/>
            <person name="Kurita K."/>
            <person name="Katagiri S."/>
            <person name="Kikuta A."/>
            <person name="Kobayashi H."/>
            <person name="Kobayashi N."/>
            <person name="Machita K."/>
            <person name="Maehara T."/>
            <person name="Masukawa M."/>
            <person name="Mizubayashi T."/>
            <person name="Mukai Y."/>
            <person name="Nagasaki H."/>
            <person name="Nagata Y."/>
            <person name="Naito S."/>
            <person name="Nakashima M."/>
            <person name="Nakama Y."/>
            <person name="Nakamichi Y."/>
            <person name="Nakamura M."/>
            <person name="Meguro A."/>
            <person name="Negishi M."/>
            <person name="Ohta I."/>
            <person name="Ohta T."/>
            <person name="Okamoto M."/>
            <person name="Ono N."/>
            <person name="Saji S."/>
            <person name="Sakaguchi M."/>
            <person name="Sakai K."/>
            <person name="Shibata M."/>
            <person name="Shimokawa T."/>
            <person name="Song J."/>
            <person name="Takazaki Y."/>
            <person name="Terasawa K."/>
            <person name="Tsugane M."/>
            <person name="Tsuji K."/>
            <person name="Ueda S."/>
            <person name="Waki K."/>
            <person name="Yamagata H."/>
            <person name="Yamamoto M."/>
            <person name="Yamamoto S."/>
            <person name="Yamane H."/>
            <person name="Yoshiki S."/>
            <person name="Yoshihara R."/>
            <person name="Yukawa K."/>
            <person name="Zhong H."/>
            <person name="Yano M."/>
            <person name="Yuan Q."/>
            <person name="Ouyang S."/>
            <person name="Liu J."/>
            <person name="Jones K.M."/>
            <person name="Gansberger K."/>
            <person name="Moffat K."/>
            <person name="Hill J."/>
            <person name="Bera J."/>
            <person name="Fadrosh D."/>
            <person name="Jin S."/>
            <person name="Johri S."/>
            <person name="Kim M."/>
            <person name="Overton L."/>
            <person name="Reardon M."/>
            <person name="Tsitrin T."/>
            <person name="Vuong H."/>
            <person name="Weaver B."/>
            <person name="Ciecko A."/>
            <person name="Tallon L."/>
            <person name="Jackson J."/>
            <person name="Pai G."/>
            <person name="Aken S.V."/>
            <person name="Utterback T."/>
            <person name="Reidmuller S."/>
            <person name="Feldblyum T."/>
            <person name="Hsiao J."/>
            <person name="Zismann V."/>
            <person name="Iobst S."/>
            <person name="de Vazeille A.R."/>
            <person name="Buell C.R."/>
            <person name="Ying K."/>
            <person name="Li Y."/>
            <person name="Lu T."/>
            <person name="Huang Y."/>
            <person name="Zhao Q."/>
            <person name="Feng Q."/>
            <person name="Zhang L."/>
            <person name="Zhu J."/>
            <person name="Weng Q."/>
            <person name="Mu J."/>
            <person name="Lu Y."/>
            <person name="Fan D."/>
            <person name="Liu Y."/>
            <person name="Guan J."/>
            <person name="Zhang Y."/>
            <person name="Yu S."/>
            <person name="Liu X."/>
            <person name="Zhang Y."/>
            <person name="Hong G."/>
            <person name="Han B."/>
            <person name="Choisne N."/>
            <person name="Demange N."/>
            <person name="Orjeda G."/>
            <person name="Samain S."/>
            <person name="Cattolico L."/>
            <person name="Pelletier E."/>
            <person name="Couloux A."/>
            <person name="Segurens B."/>
            <person name="Wincker P."/>
            <person name="D'Hont A."/>
            <person name="Scarpelli C."/>
            <person name="Weissenbach J."/>
            <person name="Salanoubat M."/>
            <person name="Quetier F."/>
            <person name="Yu Y."/>
            <person name="Kim H.R."/>
            <person name="Rambo T."/>
            <person name="Currie J."/>
            <person name="Collura K."/>
            <person name="Luo M."/>
            <person name="Yang T."/>
            <person name="Ammiraju J.S.S."/>
            <person name="Engler F."/>
            <person name="Soderlund C."/>
            <person name="Wing R.A."/>
            <person name="Palmer L.E."/>
            <person name="de la Bastide M."/>
            <person name="Spiegel L."/>
            <person name="Nascimento L."/>
            <person name="Zutavern T."/>
            <person name="O'Shaughnessy A."/>
            <person name="Dike S."/>
            <person name="Dedhia N."/>
            <person name="Preston R."/>
            <person name="Balija V."/>
            <person name="McCombie W.R."/>
            <person name="Chow T."/>
            <person name="Chen H."/>
            <person name="Chung M."/>
            <person name="Chen C."/>
            <person name="Shaw J."/>
            <person name="Wu H."/>
            <person name="Hsiao K."/>
            <person name="Chao Y."/>
            <person name="Chu M."/>
            <person name="Cheng C."/>
            <person name="Hour A."/>
            <person name="Lee P."/>
            <person name="Lin S."/>
            <person name="Lin Y."/>
            <person name="Liou J."/>
            <person name="Liu S."/>
            <person name="Hsing Y."/>
            <person name="Raghuvanshi S."/>
            <person name="Mohanty A."/>
            <person name="Bharti A.K."/>
            <person name="Gaur A."/>
            <person name="Gupta V."/>
            <person name="Kumar D."/>
            <person name="Ravi V."/>
            <person name="Vij S."/>
            <person name="Kapur A."/>
            <person name="Khurana P."/>
            <person name="Khurana P."/>
            <person name="Khurana J.P."/>
            <person name="Tyagi A.K."/>
            <person name="Gaikwad K."/>
            <person name="Singh A."/>
            <person name="Dalal V."/>
            <person name="Srivastava S."/>
            <person name="Dixit A."/>
            <person name="Pal A.K."/>
            <person name="Ghazi I.A."/>
            <person name="Yadav M."/>
            <person name="Pandit A."/>
            <person name="Bhargava A."/>
            <person name="Sureshbabu K."/>
            <person name="Batra K."/>
            <person name="Sharma T.R."/>
            <person name="Mohapatra T."/>
            <person name="Singh N.K."/>
            <person name="Messing J."/>
            <person name="Nelson A.B."/>
            <person name="Fuks G."/>
            <person name="Kavchok S."/>
            <person name="Keizer G."/>
            <person name="Linton E."/>
            <person name="Llaca V."/>
            <person name="Song R."/>
            <person name="Tanyolac B."/>
            <person name="Young S."/>
            <person name="Ho-Il K."/>
            <person name="Hahn J.H."/>
            <person name="Sangsakoo G."/>
            <person name="Vanavichit A."/>
            <person name="de Mattos Luiz.A.T."/>
            <person name="Zimmer P.D."/>
            <person name="Malone G."/>
            <person name="Dellagostin O."/>
            <person name="de Oliveira A.C."/>
            <person name="Bevan M."/>
            <person name="Bancroft I."/>
            <person name="Minx P."/>
            <person name="Cordum H."/>
            <person name="Wilson R."/>
            <person name="Cheng Z."/>
            <person name="Jin W."/>
            <person name="Jiang J."/>
            <person name="Leong S.A."/>
            <person name="Iwama H."/>
            <person name="Gojobori T."/>
            <person name="Itoh T."/>
            <person name="Niimura Y."/>
            <person name="Fujii Y."/>
            <person name="Habara T."/>
            <person name="Sakai H."/>
            <person name="Sato Y."/>
            <person name="Wilson G."/>
            <person name="Kumar K."/>
            <person name="McCouch S."/>
            <person name="Juretic N."/>
            <person name="Hoen D."/>
            <person name="Wright S."/>
            <person name="Bruskiewich R."/>
            <person name="Bureau T."/>
            <person name="Miyao A."/>
            <person name="Hirochika H."/>
            <person name="Nishikawa T."/>
            <person name="Kadowaki K."/>
            <person name="Sugiura M."/>
            <person name="Burr B."/>
            <person name="Sasaki T."/>
        </authorList>
    </citation>
    <scope>NUCLEOTIDE SEQUENCE [LARGE SCALE GENOMIC DNA]</scope>
    <source>
        <strain evidence="4">cv. Nipponbare</strain>
    </source>
</reference>
<reference evidence="4" key="4">
    <citation type="journal article" date="2008" name="Nucleic Acids Res.">
        <title>The rice annotation project database (RAP-DB): 2008 update.</title>
        <authorList>
            <consortium name="The rice annotation project (RAP)"/>
        </authorList>
    </citation>
    <scope>GENOME REANNOTATION</scope>
    <source>
        <strain evidence="4">cv. Nipponbare</strain>
    </source>
</reference>
<dbReference type="AlphaFoldDB" id="Q69II9"/>
<reference evidence="3" key="2">
    <citation type="submission" date="2004-07" db="EMBL/GenBank/DDBJ databases">
        <title>Oryza sativa nipponbare(GA3) genomic DNA, chromosome 2, BAC clone:OSJNBa0032L17.</title>
        <authorList>
            <person name="Sasaki T."/>
            <person name="Matsumoto T."/>
            <person name="Fujisawa M."/>
        </authorList>
    </citation>
    <scope>NUCLEOTIDE SEQUENCE</scope>
</reference>
<dbReference type="Proteomes" id="UP000000763">
    <property type="component" value="Chromosome 2"/>
</dbReference>
<evidence type="ECO:0000313" key="3">
    <source>
        <dbReference type="EMBL" id="BAD36731.1"/>
    </source>
</evidence>
<name>Q69II9_ORYSJ</name>
<organism evidence="3 4">
    <name type="scientific">Oryza sativa subsp. japonica</name>
    <name type="common">Rice</name>
    <dbReference type="NCBI Taxonomy" id="39947"/>
    <lineage>
        <taxon>Eukaryota</taxon>
        <taxon>Viridiplantae</taxon>
        <taxon>Streptophyta</taxon>
        <taxon>Embryophyta</taxon>
        <taxon>Tracheophyta</taxon>
        <taxon>Spermatophyta</taxon>
        <taxon>Magnoliopsida</taxon>
        <taxon>Liliopsida</taxon>
        <taxon>Poales</taxon>
        <taxon>Poaceae</taxon>
        <taxon>BOP clade</taxon>
        <taxon>Oryzoideae</taxon>
        <taxon>Oryzeae</taxon>
        <taxon>Oryzinae</taxon>
        <taxon>Oryza</taxon>
        <taxon>Oryza sativa</taxon>
    </lineage>
</organism>
<feature type="region of interest" description="Disordered" evidence="1">
    <location>
        <begin position="95"/>
        <end position="117"/>
    </location>
</feature>
<evidence type="ECO:0000313" key="4">
    <source>
        <dbReference type="Proteomes" id="UP000000763"/>
    </source>
</evidence>